<reference evidence="1 2" key="1">
    <citation type="journal article" date="2013" name="Genome Announc.">
        <title>Genome Sequence of Naphthalene-Degrading Soil Bacterium Pseudomonas putida CSV86.</title>
        <authorList>
            <person name="Phale P.S."/>
            <person name="Paliwal V."/>
            <person name="Raju S.C."/>
            <person name="Modak A."/>
            <person name="Purohit H.J."/>
        </authorList>
    </citation>
    <scope>NUCLEOTIDE SEQUENCE [LARGE SCALE GENOMIC DNA]</scope>
    <source>
        <strain evidence="1 2">CSV86</strain>
    </source>
</reference>
<evidence type="ECO:0000313" key="1">
    <source>
        <dbReference type="EMBL" id="NNJ15344.1"/>
    </source>
</evidence>
<gene>
    <name evidence="1" type="ORF">CSV86_008885</name>
</gene>
<protein>
    <submittedName>
        <fullName evidence="1">Uncharacterized protein</fullName>
    </submittedName>
</protein>
<dbReference type="EMBL" id="AMWJ02000001">
    <property type="protein sequence ID" value="NNJ15344.1"/>
    <property type="molecule type" value="Genomic_DNA"/>
</dbReference>
<comment type="caution">
    <text evidence="1">The sequence shown here is derived from an EMBL/GenBank/DDBJ whole genome shotgun (WGS) entry which is preliminary data.</text>
</comment>
<organism evidence="1 2">
    <name type="scientific">Pseudomonas bharatica CSV86</name>
    <dbReference type="NCBI Taxonomy" id="1005395"/>
    <lineage>
        <taxon>Bacteria</taxon>
        <taxon>Pseudomonadati</taxon>
        <taxon>Pseudomonadota</taxon>
        <taxon>Gammaproteobacteria</taxon>
        <taxon>Pseudomonadales</taxon>
        <taxon>Pseudomonadaceae</taxon>
        <taxon>Pseudomonas</taxon>
        <taxon>Pseudomonas bharatica</taxon>
    </lineage>
</organism>
<dbReference type="RefSeq" id="WP_158487693.1">
    <property type="nucleotide sequence ID" value="NZ_AMWJ02000001.1"/>
</dbReference>
<sequence>MLNAVFIDSDSLALWFAWNAARAVPVSISLMNQWVALVSRLPEVLARKATVAQVLLGEQLPGEQWPGEQVLEKFLYAVQLSIKLDK</sequence>
<dbReference type="AlphaFoldDB" id="A0A7K4ECH7"/>
<evidence type="ECO:0000313" key="2">
    <source>
        <dbReference type="Proteomes" id="UP000010448"/>
    </source>
</evidence>
<dbReference type="Proteomes" id="UP000010448">
    <property type="component" value="Unassembled WGS sequence"/>
</dbReference>
<accession>A0A7K4ECH7</accession>
<keyword evidence="2" id="KW-1185">Reference proteome</keyword>
<name>A0A7K4ECH7_9PSED</name>
<proteinExistence type="predicted"/>